<feature type="non-terminal residue" evidence="3">
    <location>
        <position position="218"/>
    </location>
</feature>
<dbReference type="VEuPathDB" id="FungiDB:GLRG_07835"/>
<dbReference type="Pfam" id="PF24883">
    <property type="entry name" value="NPHP3_N"/>
    <property type="match status" value="1"/>
</dbReference>
<evidence type="ECO:0000313" key="4">
    <source>
        <dbReference type="Proteomes" id="UP000008782"/>
    </source>
</evidence>
<dbReference type="PANTHER" id="PTHR10039">
    <property type="entry name" value="AMELOGENIN"/>
    <property type="match status" value="1"/>
</dbReference>
<sequence>MKQMCSHEHVQSLLEAWARTCNRQLVFAKHFFFNIGTGHQKSLPGMYRTLLHGILESCPDLTRSALPNLWTKARGTPWQVGKEVHVSDRDVRKAFDYIVESSKTDDKLGFCFFIDGLDELENTSEFSHGDLVSLLNDWHRRSSGHVKLVVSSREHNVFVDGFSTSQRICLHEITRWDLERFSKDKLNGIQSSQVRDEIVYKIVEKAQGIFFWVTLVVT</sequence>
<dbReference type="eggNOG" id="ENOG502RX4Y">
    <property type="taxonomic scope" value="Eukaryota"/>
</dbReference>
<organism evidence="4">
    <name type="scientific">Colletotrichum graminicola (strain M1.001 / M2 / FGSC 10212)</name>
    <name type="common">Maize anthracnose fungus</name>
    <name type="synonym">Glomerella graminicola</name>
    <dbReference type="NCBI Taxonomy" id="645133"/>
    <lineage>
        <taxon>Eukaryota</taxon>
        <taxon>Fungi</taxon>
        <taxon>Dikarya</taxon>
        <taxon>Ascomycota</taxon>
        <taxon>Pezizomycotina</taxon>
        <taxon>Sordariomycetes</taxon>
        <taxon>Hypocreomycetidae</taxon>
        <taxon>Glomerellales</taxon>
        <taxon>Glomerellaceae</taxon>
        <taxon>Colletotrichum</taxon>
        <taxon>Colletotrichum graminicola species complex</taxon>
    </lineage>
</organism>
<dbReference type="PANTHER" id="PTHR10039:SF5">
    <property type="entry name" value="NACHT DOMAIN-CONTAINING PROTEIN"/>
    <property type="match status" value="1"/>
</dbReference>
<accession>E3QPA3</accession>
<dbReference type="InterPro" id="IPR027417">
    <property type="entry name" value="P-loop_NTPase"/>
</dbReference>
<dbReference type="InterPro" id="IPR056884">
    <property type="entry name" value="NPHP3-like_N"/>
</dbReference>
<dbReference type="HOGENOM" id="CLU_1269538_0_0_1"/>
<dbReference type="EMBL" id="GG697364">
    <property type="protein sequence ID" value="EFQ32691.1"/>
    <property type="molecule type" value="Genomic_DNA"/>
</dbReference>
<keyword evidence="4" id="KW-1185">Reference proteome</keyword>
<dbReference type="OrthoDB" id="443402at2759"/>
<evidence type="ECO:0000313" key="3">
    <source>
        <dbReference type="EMBL" id="EFQ32691.1"/>
    </source>
</evidence>
<proteinExistence type="predicted"/>
<evidence type="ECO:0000259" key="2">
    <source>
        <dbReference type="Pfam" id="PF24883"/>
    </source>
</evidence>
<dbReference type="STRING" id="645133.E3QPA3"/>
<dbReference type="GeneID" id="24413200"/>
<keyword evidence="1" id="KW-0677">Repeat</keyword>
<protein>
    <recommendedName>
        <fullName evidence="2">Nephrocystin 3-like N-terminal domain-containing protein</fullName>
    </recommendedName>
</protein>
<evidence type="ECO:0000256" key="1">
    <source>
        <dbReference type="ARBA" id="ARBA00022737"/>
    </source>
</evidence>
<reference evidence="4" key="1">
    <citation type="journal article" date="2012" name="Nat. Genet.">
        <title>Lifestyle transitions in plant pathogenic Colletotrichum fungi deciphered by genome and transcriptome analyses.</title>
        <authorList>
            <person name="O'Connell R.J."/>
            <person name="Thon M.R."/>
            <person name="Hacquard S."/>
            <person name="Amyotte S.G."/>
            <person name="Kleemann J."/>
            <person name="Torres M.F."/>
            <person name="Damm U."/>
            <person name="Buiate E.A."/>
            <person name="Epstein L."/>
            <person name="Alkan N."/>
            <person name="Altmueller J."/>
            <person name="Alvarado-Balderrama L."/>
            <person name="Bauser C.A."/>
            <person name="Becker C."/>
            <person name="Birren B.W."/>
            <person name="Chen Z."/>
            <person name="Choi J."/>
            <person name="Crouch J.A."/>
            <person name="Duvick J.P."/>
            <person name="Farman M.A."/>
            <person name="Gan P."/>
            <person name="Heiman D."/>
            <person name="Henrissat B."/>
            <person name="Howard R.J."/>
            <person name="Kabbage M."/>
            <person name="Koch C."/>
            <person name="Kracher B."/>
            <person name="Kubo Y."/>
            <person name="Law A.D."/>
            <person name="Lebrun M.-H."/>
            <person name="Lee Y.-H."/>
            <person name="Miyara I."/>
            <person name="Moore N."/>
            <person name="Neumann U."/>
            <person name="Nordstroem K."/>
            <person name="Panaccione D.G."/>
            <person name="Panstruga R."/>
            <person name="Place M."/>
            <person name="Proctor R.H."/>
            <person name="Prusky D."/>
            <person name="Rech G."/>
            <person name="Reinhardt R."/>
            <person name="Rollins J.A."/>
            <person name="Rounsley S."/>
            <person name="Schardl C.L."/>
            <person name="Schwartz D.C."/>
            <person name="Shenoy N."/>
            <person name="Shirasu K."/>
            <person name="Sikhakolli U.R."/>
            <person name="Stueber K."/>
            <person name="Sukno S.A."/>
            <person name="Sweigard J.A."/>
            <person name="Takano Y."/>
            <person name="Takahara H."/>
            <person name="Trail F."/>
            <person name="van der Does H.C."/>
            <person name="Voll L.M."/>
            <person name="Will I."/>
            <person name="Young S."/>
            <person name="Zeng Q."/>
            <person name="Zhang J."/>
            <person name="Zhou S."/>
            <person name="Dickman M.B."/>
            <person name="Schulze-Lefert P."/>
            <person name="Ver Loren van Themaat E."/>
            <person name="Ma L.-J."/>
            <person name="Vaillancourt L.J."/>
        </authorList>
    </citation>
    <scope>NUCLEOTIDE SEQUENCE [LARGE SCALE GENOMIC DNA]</scope>
    <source>
        <strain evidence="4">M1.001 / M2 / FGSC 10212</strain>
    </source>
</reference>
<dbReference type="AlphaFoldDB" id="E3QPA3"/>
<dbReference type="RefSeq" id="XP_008096711.1">
    <property type="nucleotide sequence ID" value="XM_008098520.1"/>
</dbReference>
<dbReference type="SUPFAM" id="SSF52540">
    <property type="entry name" value="P-loop containing nucleoside triphosphate hydrolases"/>
    <property type="match status" value="1"/>
</dbReference>
<dbReference type="Proteomes" id="UP000008782">
    <property type="component" value="Unassembled WGS sequence"/>
</dbReference>
<feature type="domain" description="Nephrocystin 3-like N-terminal" evidence="2">
    <location>
        <begin position="27"/>
        <end position="153"/>
    </location>
</feature>
<name>E3QPA3_COLGM</name>
<gene>
    <name evidence="3" type="ORF">GLRG_07835</name>
</gene>